<accession>A0A3L0VXL4</accession>
<dbReference type="AlphaFoldDB" id="A0A3L0VXL4"/>
<organism evidence="1">
    <name type="scientific">Escherichia coli</name>
    <dbReference type="NCBI Taxonomy" id="562"/>
    <lineage>
        <taxon>Bacteria</taxon>
        <taxon>Pseudomonadati</taxon>
        <taxon>Pseudomonadota</taxon>
        <taxon>Gammaproteobacteria</taxon>
        <taxon>Enterobacterales</taxon>
        <taxon>Enterobacteriaceae</taxon>
        <taxon>Escherichia</taxon>
    </lineage>
</organism>
<gene>
    <name evidence="1" type="ORF">D9F05_09480</name>
</gene>
<sequence length="63" mass="7053">MKLDVTPAQLENMKRLVDDVDAMIGGGDVAGDLLWTRYVKSFDRLLQRNGLPPREMADKSSDC</sequence>
<name>A0A3L0VXL4_ECOLX</name>
<dbReference type="EMBL" id="RNRV01000013">
    <property type="protein sequence ID" value="MHO04602.1"/>
    <property type="molecule type" value="Genomic_DNA"/>
</dbReference>
<comment type="caution">
    <text evidence="1">The sequence shown here is derived from an EMBL/GenBank/DDBJ whole genome shotgun (WGS) entry which is preliminary data.</text>
</comment>
<proteinExistence type="predicted"/>
<reference evidence="1" key="1">
    <citation type="submission" date="2018-10" db="EMBL/GenBank/DDBJ databases">
        <authorList>
            <consortium name="NARMS: The National Antimicrobial Resistance Monitoring System"/>
        </authorList>
    </citation>
    <scope>NUCLEOTIDE SEQUENCE [LARGE SCALE GENOMIC DNA]</scope>
    <source>
        <strain evidence="1">CVM N17EC0388</strain>
    </source>
</reference>
<protein>
    <submittedName>
        <fullName evidence="1">Uncharacterized protein</fullName>
    </submittedName>
</protein>
<evidence type="ECO:0000313" key="1">
    <source>
        <dbReference type="EMBL" id="MHO04602.1"/>
    </source>
</evidence>